<proteinExistence type="predicted"/>
<protein>
    <submittedName>
        <fullName evidence="2">Uncharacterized protein</fullName>
    </submittedName>
</protein>
<accession>A0A061RIE2</accession>
<sequence length="89" mass="10153">MTQHMFQLQAPLFTDPISGRGIPTPFPGYYCFRISAPCGILVQVVLQHSAALRQHRRERNRKSSILNMRCEGMRFESFTHFDTADPSPG</sequence>
<dbReference type="AlphaFoldDB" id="A0A061RIE2"/>
<dbReference type="EMBL" id="GBEZ01013261">
    <property type="protein sequence ID" value="JAC72707.1"/>
    <property type="molecule type" value="Transcribed_RNA"/>
</dbReference>
<evidence type="ECO:0000313" key="2">
    <source>
        <dbReference type="EMBL" id="JAC72707.1"/>
    </source>
</evidence>
<gene>
    <name evidence="1" type="ORF">TSPGSL018_25745</name>
    <name evidence="2" type="ORF">TSPGSL018_30672</name>
</gene>
<organism evidence="2">
    <name type="scientific">Tetraselmis sp. GSL018</name>
    <dbReference type="NCBI Taxonomy" id="582737"/>
    <lineage>
        <taxon>Eukaryota</taxon>
        <taxon>Viridiplantae</taxon>
        <taxon>Chlorophyta</taxon>
        <taxon>core chlorophytes</taxon>
        <taxon>Chlorodendrophyceae</taxon>
        <taxon>Chlorodendrales</taxon>
        <taxon>Chlorodendraceae</taxon>
        <taxon>Tetraselmis</taxon>
    </lineage>
</organism>
<reference evidence="2" key="1">
    <citation type="submission" date="2014-05" db="EMBL/GenBank/DDBJ databases">
        <title>The transcriptome of the halophilic microalga Tetraselmis sp. GSL018 isolated from the Great Salt Lake, Utah.</title>
        <authorList>
            <person name="Jinkerson R.E."/>
            <person name="D'Adamo S."/>
            <person name="Posewitz M.C."/>
        </authorList>
    </citation>
    <scope>NUCLEOTIDE SEQUENCE</scope>
    <source>
        <strain evidence="2">GSL018</strain>
    </source>
</reference>
<dbReference type="EMBL" id="GBEZ01025479">
    <property type="protein sequence ID" value="JAC61609.1"/>
    <property type="molecule type" value="Transcribed_RNA"/>
</dbReference>
<evidence type="ECO:0000313" key="1">
    <source>
        <dbReference type="EMBL" id="JAC61609.1"/>
    </source>
</evidence>
<name>A0A061RIE2_9CHLO</name>